<dbReference type="InterPro" id="IPR050109">
    <property type="entry name" value="HTH-type_TetR-like_transc_reg"/>
</dbReference>
<evidence type="ECO:0000256" key="2">
    <source>
        <dbReference type="ARBA" id="ARBA00023125"/>
    </source>
</evidence>
<dbReference type="PROSITE" id="PS50977">
    <property type="entry name" value="HTH_TETR_2"/>
    <property type="match status" value="1"/>
</dbReference>
<dbReference type="GO" id="GO:0000976">
    <property type="term" value="F:transcription cis-regulatory region binding"/>
    <property type="evidence" value="ECO:0007669"/>
    <property type="project" value="TreeGrafter"/>
</dbReference>
<dbReference type="PANTHER" id="PTHR30055:SF234">
    <property type="entry name" value="HTH-TYPE TRANSCRIPTIONAL REGULATOR BETI"/>
    <property type="match status" value="1"/>
</dbReference>
<dbReference type="AlphaFoldDB" id="A0A4Z0W6P4"/>
<dbReference type="InterPro" id="IPR023772">
    <property type="entry name" value="DNA-bd_HTH_TetR-type_CS"/>
</dbReference>
<dbReference type="PANTHER" id="PTHR30055">
    <property type="entry name" value="HTH-TYPE TRANSCRIPTIONAL REGULATOR RUTR"/>
    <property type="match status" value="1"/>
</dbReference>
<feature type="domain" description="HTH tetR-type" evidence="5">
    <location>
        <begin position="4"/>
        <end position="64"/>
    </location>
</feature>
<dbReference type="Proteomes" id="UP000297475">
    <property type="component" value="Unassembled WGS sequence"/>
</dbReference>
<dbReference type="GO" id="GO:0003700">
    <property type="term" value="F:DNA-binding transcription factor activity"/>
    <property type="evidence" value="ECO:0007669"/>
    <property type="project" value="TreeGrafter"/>
</dbReference>
<evidence type="ECO:0000256" key="4">
    <source>
        <dbReference type="PROSITE-ProRule" id="PRU00335"/>
    </source>
</evidence>
<organism evidence="6 7">
    <name type="scientific">Natronospirillum operosum</name>
    <dbReference type="NCBI Taxonomy" id="2759953"/>
    <lineage>
        <taxon>Bacteria</taxon>
        <taxon>Pseudomonadati</taxon>
        <taxon>Pseudomonadota</taxon>
        <taxon>Gammaproteobacteria</taxon>
        <taxon>Oceanospirillales</taxon>
        <taxon>Natronospirillaceae</taxon>
        <taxon>Natronospirillum</taxon>
    </lineage>
</organism>
<dbReference type="Gene3D" id="1.10.357.10">
    <property type="entry name" value="Tetracycline Repressor, domain 2"/>
    <property type="match status" value="1"/>
</dbReference>
<evidence type="ECO:0000256" key="3">
    <source>
        <dbReference type="ARBA" id="ARBA00023163"/>
    </source>
</evidence>
<dbReference type="SUPFAM" id="SSF46689">
    <property type="entry name" value="Homeodomain-like"/>
    <property type="match status" value="1"/>
</dbReference>
<sequence>MARASKRDHIIERATDLFLQQGFKGTSIDLVVTTCGVSKPTVYKHFPDKTILMNAVMTHWLRDPVPEPPETGGLGALWQHLRRYWWAPDHMAMYRLVISEGWRFPAAAEAFWSDFDQAWWQAVETWRSIQPGIEAAGFELRLQAELWRRLTAQ</sequence>
<protein>
    <submittedName>
        <fullName evidence="6">TetR/AcrR family transcriptional regulator</fullName>
    </submittedName>
</protein>
<dbReference type="PROSITE" id="PS01081">
    <property type="entry name" value="HTH_TETR_1"/>
    <property type="match status" value="1"/>
</dbReference>
<dbReference type="InterPro" id="IPR001647">
    <property type="entry name" value="HTH_TetR"/>
</dbReference>
<dbReference type="RefSeq" id="WP_135483928.1">
    <property type="nucleotide sequence ID" value="NZ_SRMF01000006.1"/>
</dbReference>
<proteinExistence type="predicted"/>
<comment type="caution">
    <text evidence="6">The sequence shown here is derived from an EMBL/GenBank/DDBJ whole genome shotgun (WGS) entry which is preliminary data.</text>
</comment>
<keyword evidence="1" id="KW-0805">Transcription regulation</keyword>
<name>A0A4Z0W6P4_9GAMM</name>
<dbReference type="OrthoDB" id="8535430at2"/>
<evidence type="ECO:0000313" key="7">
    <source>
        <dbReference type="Proteomes" id="UP000297475"/>
    </source>
</evidence>
<dbReference type="PRINTS" id="PR00455">
    <property type="entry name" value="HTHTETR"/>
</dbReference>
<evidence type="ECO:0000256" key="1">
    <source>
        <dbReference type="ARBA" id="ARBA00023015"/>
    </source>
</evidence>
<dbReference type="Pfam" id="PF00440">
    <property type="entry name" value="TetR_N"/>
    <property type="match status" value="1"/>
</dbReference>
<dbReference type="InterPro" id="IPR009057">
    <property type="entry name" value="Homeodomain-like_sf"/>
</dbReference>
<accession>A0A4Z0W6P4</accession>
<evidence type="ECO:0000259" key="5">
    <source>
        <dbReference type="PROSITE" id="PS50977"/>
    </source>
</evidence>
<dbReference type="FunFam" id="1.10.10.60:FF:000141">
    <property type="entry name" value="TetR family transcriptional regulator"/>
    <property type="match status" value="1"/>
</dbReference>
<feature type="DNA-binding region" description="H-T-H motif" evidence="4">
    <location>
        <begin position="27"/>
        <end position="46"/>
    </location>
</feature>
<dbReference type="EMBL" id="SRMF01000006">
    <property type="protein sequence ID" value="TGG91999.1"/>
    <property type="molecule type" value="Genomic_DNA"/>
</dbReference>
<gene>
    <name evidence="6" type="ORF">E4656_14030</name>
</gene>
<keyword evidence="7" id="KW-1185">Reference proteome</keyword>
<reference evidence="6 7" key="1">
    <citation type="submission" date="2019-04" db="EMBL/GenBank/DDBJ databases">
        <title>Natronospirillum operosus gen. nov., sp. nov., a haloalkaliphilic satellite isolated from decaying biomass of laboratory culture of cyanobacterium Geitlerinema sp. and proposal of Natronospirillaceae fam. nov. and Saccharospirillaceae fam. nov.</title>
        <authorList>
            <person name="Kevbrin V."/>
            <person name="Boltyanskaya Y."/>
            <person name="Koziaeva V."/>
            <person name="Grouzdev D.S."/>
            <person name="Park M."/>
            <person name="Cho J."/>
        </authorList>
    </citation>
    <scope>NUCLEOTIDE SEQUENCE [LARGE SCALE GENOMIC DNA]</scope>
    <source>
        <strain evidence="6 7">G-116</strain>
    </source>
</reference>
<keyword evidence="3" id="KW-0804">Transcription</keyword>
<keyword evidence="2 4" id="KW-0238">DNA-binding</keyword>
<evidence type="ECO:0000313" key="6">
    <source>
        <dbReference type="EMBL" id="TGG91999.1"/>
    </source>
</evidence>